<dbReference type="RefSeq" id="WP_193870326.1">
    <property type="nucleotide sequence ID" value="NZ_JADEWU010000040.1"/>
</dbReference>
<reference evidence="1 2" key="1">
    <citation type="submission" date="2020-10" db="EMBL/GenBank/DDBJ databases">
        <authorList>
            <person name="Castelo-Branco R."/>
            <person name="Eusebio N."/>
            <person name="Adriana R."/>
            <person name="Vieira A."/>
            <person name="Brugerolle De Fraissinette N."/>
            <person name="Rezende De Castro R."/>
            <person name="Schneider M.P."/>
            <person name="Vasconcelos V."/>
            <person name="Leao P.N."/>
        </authorList>
    </citation>
    <scope>NUCLEOTIDE SEQUENCE [LARGE SCALE GENOMIC DNA]</scope>
    <source>
        <strain evidence="1 2">LEGE 06226</strain>
    </source>
</reference>
<accession>A0ABR9UED7</accession>
<proteinExistence type="predicted"/>
<gene>
    <name evidence="1" type="ORF">IQ236_16640</name>
</gene>
<dbReference type="EMBL" id="JADEWU010000040">
    <property type="protein sequence ID" value="MBE9144832.1"/>
    <property type="molecule type" value="Genomic_DNA"/>
</dbReference>
<evidence type="ECO:0000313" key="2">
    <source>
        <dbReference type="Proteomes" id="UP000640725"/>
    </source>
</evidence>
<sequence length="210" mass="24177">MLVPNREQYRPSEEEIDEMWQELEVVSAPLKDPAIDELLKQLRKTHLNGGAEFARFQLSPHPVLEWFGSRDLLNEINFFEQFVTLPPVMDGLSALEIELPLATSLDLTDDTSSFTLDGELAEILVFGGAYEEFEGTAKQAKDLGMKFCEALFQSRYDEVQMYISQEPWTEWFADVAWDVTWFGLDKRNYQIWLLCITDTDVRNVPAKVQG</sequence>
<comment type="caution">
    <text evidence="1">The sequence shown here is derived from an EMBL/GenBank/DDBJ whole genome shotgun (WGS) entry which is preliminary data.</text>
</comment>
<evidence type="ECO:0000313" key="1">
    <source>
        <dbReference type="EMBL" id="MBE9144832.1"/>
    </source>
</evidence>
<name>A0ABR9UED7_9CYAN</name>
<dbReference type="Proteomes" id="UP000640725">
    <property type="component" value="Unassembled WGS sequence"/>
</dbReference>
<keyword evidence="2" id="KW-1185">Reference proteome</keyword>
<protein>
    <submittedName>
        <fullName evidence="1">Uncharacterized protein</fullName>
    </submittedName>
</protein>
<organism evidence="1 2">
    <name type="scientific">Planktothrix mougeotii LEGE 06226</name>
    <dbReference type="NCBI Taxonomy" id="1828728"/>
    <lineage>
        <taxon>Bacteria</taxon>
        <taxon>Bacillati</taxon>
        <taxon>Cyanobacteriota</taxon>
        <taxon>Cyanophyceae</taxon>
        <taxon>Oscillatoriophycideae</taxon>
        <taxon>Oscillatoriales</taxon>
        <taxon>Microcoleaceae</taxon>
        <taxon>Planktothrix</taxon>
    </lineage>
</organism>